<keyword evidence="3 5" id="KW-1133">Transmembrane helix</keyword>
<dbReference type="GO" id="GO:0016020">
    <property type="term" value="C:membrane"/>
    <property type="evidence" value="ECO:0007669"/>
    <property type="project" value="UniProtKB-SubCell"/>
</dbReference>
<keyword evidence="2 5" id="KW-0812">Transmembrane</keyword>
<keyword evidence="4 5" id="KW-0472">Membrane</keyword>
<protein>
    <recommendedName>
        <fullName evidence="8">Amino acid permease/ SLC12A domain-containing protein</fullName>
    </recommendedName>
</protein>
<organism evidence="6 7">
    <name type="scientific">Tigriopus californicus</name>
    <name type="common">Marine copepod</name>
    <dbReference type="NCBI Taxonomy" id="6832"/>
    <lineage>
        <taxon>Eukaryota</taxon>
        <taxon>Metazoa</taxon>
        <taxon>Ecdysozoa</taxon>
        <taxon>Arthropoda</taxon>
        <taxon>Crustacea</taxon>
        <taxon>Multicrustacea</taxon>
        <taxon>Hexanauplia</taxon>
        <taxon>Copepoda</taxon>
        <taxon>Harpacticoida</taxon>
        <taxon>Harpacticidae</taxon>
        <taxon>Tigriopus</taxon>
    </lineage>
</organism>
<feature type="transmembrane region" description="Helical" evidence="5">
    <location>
        <begin position="171"/>
        <end position="194"/>
    </location>
</feature>
<dbReference type="Proteomes" id="UP000318571">
    <property type="component" value="Chromosome 7"/>
</dbReference>
<feature type="transmembrane region" description="Helical" evidence="5">
    <location>
        <begin position="59"/>
        <end position="79"/>
    </location>
</feature>
<evidence type="ECO:0000313" key="6">
    <source>
        <dbReference type="EMBL" id="TRY72614.1"/>
    </source>
</evidence>
<evidence type="ECO:0000313" key="7">
    <source>
        <dbReference type="Proteomes" id="UP000318571"/>
    </source>
</evidence>
<dbReference type="Gene3D" id="1.20.1740.10">
    <property type="entry name" value="Amino acid/polyamine transporter I"/>
    <property type="match status" value="1"/>
</dbReference>
<comment type="subcellular location">
    <subcellularLocation>
        <location evidence="1">Membrane</location>
        <topology evidence="1">Multi-pass membrane protein</topology>
    </subcellularLocation>
</comment>
<name>A0A553P4J5_TIGCA</name>
<evidence type="ECO:0000256" key="3">
    <source>
        <dbReference type="ARBA" id="ARBA00022989"/>
    </source>
</evidence>
<feature type="transmembrane region" description="Helical" evidence="5">
    <location>
        <begin position="21"/>
        <end position="39"/>
    </location>
</feature>
<dbReference type="InterPro" id="IPR002293">
    <property type="entry name" value="AA/rel_permease1"/>
</dbReference>
<dbReference type="EMBL" id="VCGU01000008">
    <property type="protein sequence ID" value="TRY72614.1"/>
    <property type="molecule type" value="Genomic_DNA"/>
</dbReference>
<comment type="caution">
    <text evidence="6">The sequence shown here is derived from an EMBL/GenBank/DDBJ whole genome shotgun (WGS) entry which is preliminary data.</text>
</comment>
<dbReference type="InterPro" id="IPR050598">
    <property type="entry name" value="AminoAcid_Transporter"/>
</dbReference>
<reference evidence="6 7" key="1">
    <citation type="journal article" date="2018" name="Nat. Ecol. Evol.">
        <title>Genomic signatures of mitonuclear coevolution across populations of Tigriopus californicus.</title>
        <authorList>
            <person name="Barreto F.S."/>
            <person name="Watson E.T."/>
            <person name="Lima T.G."/>
            <person name="Willett C.S."/>
            <person name="Edmands S."/>
            <person name="Li W."/>
            <person name="Burton R.S."/>
        </authorList>
    </citation>
    <scope>NUCLEOTIDE SEQUENCE [LARGE SCALE GENOMIC DNA]</scope>
    <source>
        <strain evidence="6 7">San Diego</strain>
    </source>
</reference>
<feature type="transmembrane region" description="Helical" evidence="5">
    <location>
        <begin position="129"/>
        <end position="151"/>
    </location>
</feature>
<dbReference type="PANTHER" id="PTHR11785:SF528">
    <property type="entry name" value="AMINO ACID TRANSPORTER PROTEIN JHI-21"/>
    <property type="match status" value="1"/>
</dbReference>
<dbReference type="STRING" id="6832.A0A553P4J5"/>
<dbReference type="GO" id="GO:0015179">
    <property type="term" value="F:L-amino acid transmembrane transporter activity"/>
    <property type="evidence" value="ECO:0007669"/>
    <property type="project" value="TreeGrafter"/>
</dbReference>
<evidence type="ECO:0000256" key="1">
    <source>
        <dbReference type="ARBA" id="ARBA00004141"/>
    </source>
</evidence>
<proteinExistence type="predicted"/>
<evidence type="ECO:0008006" key="8">
    <source>
        <dbReference type="Google" id="ProtNLM"/>
    </source>
</evidence>
<dbReference type="Pfam" id="PF13520">
    <property type="entry name" value="AA_permease_2"/>
    <property type="match status" value="1"/>
</dbReference>
<dbReference type="AlphaFoldDB" id="A0A553P4J5"/>
<keyword evidence="7" id="KW-1185">Reference proteome</keyword>
<evidence type="ECO:0000256" key="4">
    <source>
        <dbReference type="ARBA" id="ARBA00023136"/>
    </source>
</evidence>
<gene>
    <name evidence="6" type="ORF">TCAL_16169</name>
</gene>
<feature type="transmembrane region" description="Helical" evidence="5">
    <location>
        <begin position="100"/>
        <end position="123"/>
    </location>
</feature>
<evidence type="ECO:0000256" key="2">
    <source>
        <dbReference type="ARBA" id="ARBA00022692"/>
    </source>
</evidence>
<sequence>MMSRNIRANMESDHIKLKRMLSGWDGATSMICSIIGSGISVSPKAVPSNVGSPGMSLVIWWVSGLISLVQAFIYAELVFTFPEAGSEYVFIRQGFGNYLAFFYMWIATVFQQSASRAIVIWFAVVTSDFFTIAKLSGWEVIIVCGFGYASFHREWSISRPFENTSTDLVDYIRAIFGAFWAFGGINSVMTIRGIKRTST</sequence>
<evidence type="ECO:0000256" key="5">
    <source>
        <dbReference type="SAM" id="Phobius"/>
    </source>
</evidence>
<dbReference type="PANTHER" id="PTHR11785">
    <property type="entry name" value="AMINO ACID TRANSPORTER"/>
    <property type="match status" value="1"/>
</dbReference>
<accession>A0A553P4J5</accession>